<organism evidence="3 4">
    <name type="scientific">Neonectria punicea</name>
    <dbReference type="NCBI Taxonomy" id="979145"/>
    <lineage>
        <taxon>Eukaryota</taxon>
        <taxon>Fungi</taxon>
        <taxon>Dikarya</taxon>
        <taxon>Ascomycota</taxon>
        <taxon>Pezizomycotina</taxon>
        <taxon>Sordariomycetes</taxon>
        <taxon>Hypocreomycetidae</taxon>
        <taxon>Hypocreales</taxon>
        <taxon>Nectriaceae</taxon>
        <taxon>Neonectria</taxon>
    </lineage>
</organism>
<dbReference type="InterPro" id="IPR051678">
    <property type="entry name" value="AGP_Transferase"/>
</dbReference>
<dbReference type="Gene3D" id="3.90.1200.10">
    <property type="match status" value="1"/>
</dbReference>
<reference evidence="3 4" key="1">
    <citation type="journal article" date="2025" name="Microbiol. Resour. Announc.">
        <title>Draft genome sequences for Neonectria magnoliae and Neonectria punicea, canker pathogens of Liriodendron tulipifera and Acer saccharum in West Virginia.</title>
        <authorList>
            <person name="Petronek H.M."/>
            <person name="Kasson M.T."/>
            <person name="Metheny A.M."/>
            <person name="Stauder C.M."/>
            <person name="Lovett B."/>
            <person name="Lynch S.C."/>
            <person name="Garnas J.R."/>
            <person name="Kasson L.R."/>
            <person name="Stajich J.E."/>
        </authorList>
    </citation>
    <scope>NUCLEOTIDE SEQUENCE [LARGE SCALE GENOMIC DNA]</scope>
    <source>
        <strain evidence="3 4">NRRL 64653</strain>
    </source>
</reference>
<dbReference type="EMBL" id="JAZAVJ010000248">
    <property type="protein sequence ID" value="KAK7403396.1"/>
    <property type="molecule type" value="Genomic_DNA"/>
</dbReference>
<dbReference type="PANTHER" id="PTHR21310">
    <property type="entry name" value="AMINOGLYCOSIDE PHOSPHOTRANSFERASE-RELATED-RELATED"/>
    <property type="match status" value="1"/>
</dbReference>
<comment type="caution">
    <text evidence="3">The sequence shown here is derived from an EMBL/GenBank/DDBJ whole genome shotgun (WGS) entry which is preliminary data.</text>
</comment>
<dbReference type="Gene3D" id="3.30.200.20">
    <property type="entry name" value="Phosphorylase Kinase, domain 1"/>
    <property type="match status" value="1"/>
</dbReference>
<keyword evidence="4" id="KW-1185">Reference proteome</keyword>
<protein>
    <recommendedName>
        <fullName evidence="2">Aminoglycoside phosphotransferase domain-containing protein</fullName>
    </recommendedName>
</protein>
<gene>
    <name evidence="3" type="ORF">QQX98_010840</name>
</gene>
<dbReference type="PANTHER" id="PTHR21310:SF37">
    <property type="entry name" value="AMINOGLYCOSIDE PHOSPHOTRANSFERASE DOMAIN-CONTAINING PROTEIN"/>
    <property type="match status" value="1"/>
</dbReference>
<dbReference type="InterPro" id="IPR002575">
    <property type="entry name" value="Aminoglycoside_PTrfase"/>
</dbReference>
<dbReference type="InterPro" id="IPR011009">
    <property type="entry name" value="Kinase-like_dom_sf"/>
</dbReference>
<evidence type="ECO:0000313" key="4">
    <source>
        <dbReference type="Proteomes" id="UP001498476"/>
    </source>
</evidence>
<dbReference type="SUPFAM" id="SSF56112">
    <property type="entry name" value="Protein kinase-like (PK-like)"/>
    <property type="match status" value="1"/>
</dbReference>
<feature type="chain" id="PRO_5046971172" description="Aminoglycoside phosphotransferase domain-containing protein" evidence="1">
    <location>
        <begin position="23"/>
        <end position="555"/>
    </location>
</feature>
<proteinExistence type="predicted"/>
<feature type="signal peptide" evidence="1">
    <location>
        <begin position="1"/>
        <end position="22"/>
    </location>
</feature>
<evidence type="ECO:0000259" key="2">
    <source>
        <dbReference type="Pfam" id="PF01636"/>
    </source>
</evidence>
<evidence type="ECO:0000313" key="3">
    <source>
        <dbReference type="EMBL" id="KAK7403396.1"/>
    </source>
</evidence>
<keyword evidence="1" id="KW-0732">Signal</keyword>
<sequence length="555" mass="63534">MPRNASSLATHLVVAYLSISVAQCPLHVLSNAATTSTGPARIIFRMHGIIDHLPRLRRITAILDKLATAWNAVLRFVGAALQSQVCRLTPQRHPYPLTYEQQDARKKEFIKSLDESSICDLASRHNNWRACRIIHSSSGSFNACFFVEFLDDGTRWVVRIPIVPAVHNVWAKVQSEVTTMRYIQSKTTIPVPRIYAFGRDETLARDRSTLLAYLILEYVPGQSLDAQSLAKNNRARRNYFYSQLIDIFAQMRQLELPSAGSLIPDPRGGLDPVVGPLRSIPINEMQIQRPEATAPSTAFTSATDFILYQFNILKNAYRLPMSEQSLETAQLEVFALEHLERELRNFVNINTCWDNGPFVLSHLDLRGPNIIVDDDLNILAVIDWEWTGSIPRQLFTPPSWIAGREPKFVTGEEYRAEFNHFYEVLLDKSKTSDNHRQLAEEWDLDLPNRAELPIAELLQHHSQLVPIFYRALYPRLFGVPKDDLVHRFFQRGENRGLALEAHRQFESSERYTQYLRDNGLFVPDRDEEAARELAKNVQKLQQLLKTIQKGPKPIT</sequence>
<evidence type="ECO:0000256" key="1">
    <source>
        <dbReference type="SAM" id="SignalP"/>
    </source>
</evidence>
<name>A0ABR1GND2_9HYPO</name>
<feature type="domain" description="Aminoglycoside phosphotransferase" evidence="2">
    <location>
        <begin position="147"/>
        <end position="387"/>
    </location>
</feature>
<dbReference type="Pfam" id="PF01636">
    <property type="entry name" value="APH"/>
    <property type="match status" value="1"/>
</dbReference>
<accession>A0ABR1GND2</accession>
<dbReference type="Proteomes" id="UP001498476">
    <property type="component" value="Unassembled WGS sequence"/>
</dbReference>